<feature type="transmembrane region" description="Helical" evidence="1">
    <location>
        <begin position="6"/>
        <end position="25"/>
    </location>
</feature>
<evidence type="ECO:0000256" key="1">
    <source>
        <dbReference type="SAM" id="Phobius"/>
    </source>
</evidence>
<keyword evidence="1" id="KW-0472">Membrane</keyword>
<keyword evidence="1" id="KW-0812">Transmembrane</keyword>
<reference evidence="2 3" key="1">
    <citation type="submission" date="2023-05" db="EMBL/GenBank/DDBJ databases">
        <title>Genome sequence of Pinibacter sp. MAH-24.</title>
        <authorList>
            <person name="Huq M.A."/>
        </authorList>
    </citation>
    <scope>NUCLEOTIDE SEQUENCE [LARGE SCALE GENOMIC DNA]</scope>
    <source>
        <strain evidence="2 3">MAH-24</strain>
    </source>
</reference>
<feature type="transmembrane region" description="Helical" evidence="1">
    <location>
        <begin position="331"/>
        <end position="352"/>
    </location>
</feature>
<dbReference type="Proteomes" id="UP001226434">
    <property type="component" value="Unassembled WGS sequence"/>
</dbReference>
<keyword evidence="3" id="KW-1185">Reference proteome</keyword>
<evidence type="ECO:0000313" key="2">
    <source>
        <dbReference type="EMBL" id="MDI3320239.1"/>
    </source>
</evidence>
<name>A0ABT6RCD5_9BACT</name>
<comment type="caution">
    <text evidence="2">The sequence shown here is derived from an EMBL/GenBank/DDBJ whole genome shotgun (WGS) entry which is preliminary data.</text>
</comment>
<feature type="transmembrane region" description="Helical" evidence="1">
    <location>
        <begin position="63"/>
        <end position="82"/>
    </location>
</feature>
<feature type="transmembrane region" description="Helical" evidence="1">
    <location>
        <begin position="167"/>
        <end position="188"/>
    </location>
</feature>
<feature type="transmembrane region" description="Helical" evidence="1">
    <location>
        <begin position="236"/>
        <end position="260"/>
    </location>
</feature>
<dbReference type="EMBL" id="JASBRG010000006">
    <property type="protein sequence ID" value="MDI3320239.1"/>
    <property type="molecule type" value="Genomic_DNA"/>
</dbReference>
<proteinExistence type="predicted"/>
<feature type="transmembrane region" description="Helical" evidence="1">
    <location>
        <begin position="194"/>
        <end position="216"/>
    </location>
</feature>
<evidence type="ECO:0000313" key="3">
    <source>
        <dbReference type="Proteomes" id="UP001226434"/>
    </source>
</evidence>
<feature type="transmembrane region" description="Helical" evidence="1">
    <location>
        <begin position="127"/>
        <end position="155"/>
    </location>
</feature>
<sequence length="358" mass="40199">MHAHSHFAFTGWITQTIFCFLIFFLQKKNNIDVYSRYRWLLIANLISAYGMLISFIIQGYALYSITFSTISIAVLAIFAVYYWRDLNKYEGNTLAAFCCKAALIFAQISSLATFMLAWLMANKFEGQYWYVAAIYFFLHFQYNGWFFFGCLSILFMMIPKENYNSALAKKLCVTLVACCVPAYLLSVINFAIPAYAYAIAAITGVVQGIALVWLLIVMRPALSVFKSGNKWIFKLFAVAVAIKFLLQMFSTIPVLSILAFGSRPIIVGYLHLVLLCIISLFLLAASRNFLNYNSLFKVATVIFIVGIIGNEVVLMGQGLMGFYGIPMSHVIEILLAATIVIFAGILLLNVAMRKITSV</sequence>
<gene>
    <name evidence="2" type="ORF">QJ048_10675</name>
</gene>
<organism evidence="2 3">
    <name type="scientific">Pinibacter soli</name>
    <dbReference type="NCBI Taxonomy" id="3044211"/>
    <lineage>
        <taxon>Bacteria</taxon>
        <taxon>Pseudomonadati</taxon>
        <taxon>Bacteroidota</taxon>
        <taxon>Chitinophagia</taxon>
        <taxon>Chitinophagales</taxon>
        <taxon>Chitinophagaceae</taxon>
        <taxon>Pinibacter</taxon>
    </lineage>
</organism>
<feature type="transmembrane region" description="Helical" evidence="1">
    <location>
        <begin position="266"/>
        <end position="286"/>
    </location>
</feature>
<feature type="transmembrane region" description="Helical" evidence="1">
    <location>
        <begin position="37"/>
        <end position="57"/>
    </location>
</feature>
<accession>A0ABT6RCD5</accession>
<feature type="transmembrane region" description="Helical" evidence="1">
    <location>
        <begin position="298"/>
        <end position="325"/>
    </location>
</feature>
<protein>
    <submittedName>
        <fullName evidence="2">Uncharacterized protein</fullName>
    </submittedName>
</protein>
<feature type="transmembrane region" description="Helical" evidence="1">
    <location>
        <begin position="94"/>
        <end position="121"/>
    </location>
</feature>
<keyword evidence="1" id="KW-1133">Transmembrane helix</keyword>